<evidence type="ECO:0000256" key="2">
    <source>
        <dbReference type="ARBA" id="ARBA00022723"/>
    </source>
</evidence>
<dbReference type="EMBL" id="UFQS01000866">
    <property type="protein sequence ID" value="SSX07376.1"/>
    <property type="molecule type" value="Genomic_DNA"/>
</dbReference>
<dbReference type="Gene3D" id="3.10.120.10">
    <property type="entry name" value="Cytochrome b5-like heme/steroid binding domain"/>
    <property type="match status" value="1"/>
</dbReference>
<proteinExistence type="inferred from homology"/>
<comment type="similarity">
    <text evidence="4 5">Belongs to the cytochrome b5 family.</text>
</comment>
<feature type="domain" description="Cytochrome b5 heme-binding" evidence="7">
    <location>
        <begin position="5"/>
        <end position="83"/>
    </location>
</feature>
<reference evidence="8" key="1">
    <citation type="submission" date="2018-04" db="EMBL/GenBank/DDBJ databases">
        <authorList>
            <person name="Go L.Y."/>
            <person name="Mitchell J.A."/>
        </authorList>
    </citation>
    <scope>NUCLEOTIDE SEQUENCE</scope>
    <source>
        <tissue evidence="8">Whole organism</tissue>
    </source>
</reference>
<name>A0A336KRC4_CULSO</name>
<feature type="region of interest" description="Disordered" evidence="6">
    <location>
        <begin position="86"/>
        <end position="116"/>
    </location>
</feature>
<dbReference type="PROSITE" id="PS00191">
    <property type="entry name" value="CYTOCHROME_B5_1"/>
    <property type="match status" value="1"/>
</dbReference>
<dbReference type="SMART" id="SM01117">
    <property type="entry name" value="Cyt-b5"/>
    <property type="match status" value="1"/>
</dbReference>
<sequence>MRQTQVTYTKEEVAFRNGKANTDIWIIIDNFVYDVTSYIHEHPGGADLILEWAGKDATKEFESIGHSSEASRALKNLRIGVLAQNKGQEMNQSPYIEDQTAKNEKSKSGNGKRKRRPLLLFCA</sequence>
<keyword evidence="3 5" id="KW-0408">Iron</keyword>
<evidence type="ECO:0000256" key="1">
    <source>
        <dbReference type="ARBA" id="ARBA00022617"/>
    </source>
</evidence>
<dbReference type="GO" id="GO:0016020">
    <property type="term" value="C:membrane"/>
    <property type="evidence" value="ECO:0007669"/>
    <property type="project" value="TreeGrafter"/>
</dbReference>
<evidence type="ECO:0000259" key="7">
    <source>
        <dbReference type="PROSITE" id="PS50255"/>
    </source>
</evidence>
<dbReference type="Pfam" id="PF00173">
    <property type="entry name" value="Cyt-b5"/>
    <property type="match status" value="1"/>
</dbReference>
<dbReference type="InterPro" id="IPR001199">
    <property type="entry name" value="Cyt_B5-like_heme/steroid-bd"/>
</dbReference>
<keyword evidence="1 5" id="KW-0349">Heme</keyword>
<dbReference type="InterPro" id="IPR036400">
    <property type="entry name" value="Cyt_B5-like_heme/steroid_sf"/>
</dbReference>
<dbReference type="PANTHER" id="PTHR19359">
    <property type="entry name" value="CYTOCHROME B5"/>
    <property type="match status" value="1"/>
</dbReference>
<dbReference type="InterPro" id="IPR050668">
    <property type="entry name" value="Cytochrome_b5"/>
</dbReference>
<dbReference type="FunFam" id="3.10.120.10:FF:000007">
    <property type="entry name" value="Sulfite oxidase, mitochondrial"/>
    <property type="match status" value="1"/>
</dbReference>
<dbReference type="GO" id="GO:0046872">
    <property type="term" value="F:metal ion binding"/>
    <property type="evidence" value="ECO:0007669"/>
    <property type="project" value="UniProtKB-UniRule"/>
</dbReference>
<organism evidence="8">
    <name type="scientific">Culicoides sonorensis</name>
    <name type="common">Biting midge</name>
    <dbReference type="NCBI Taxonomy" id="179676"/>
    <lineage>
        <taxon>Eukaryota</taxon>
        <taxon>Metazoa</taxon>
        <taxon>Ecdysozoa</taxon>
        <taxon>Arthropoda</taxon>
        <taxon>Hexapoda</taxon>
        <taxon>Insecta</taxon>
        <taxon>Pterygota</taxon>
        <taxon>Neoptera</taxon>
        <taxon>Endopterygota</taxon>
        <taxon>Diptera</taxon>
        <taxon>Nematocera</taxon>
        <taxon>Chironomoidea</taxon>
        <taxon>Ceratopogonidae</taxon>
        <taxon>Ceratopogoninae</taxon>
        <taxon>Culicoides</taxon>
        <taxon>Monoculicoides</taxon>
    </lineage>
</organism>
<dbReference type="PRINTS" id="PR00363">
    <property type="entry name" value="CYTOCHROMEB5"/>
</dbReference>
<protein>
    <submittedName>
        <fullName evidence="8">CSON014748 protein</fullName>
    </submittedName>
</protein>
<dbReference type="GO" id="GO:0020037">
    <property type="term" value="F:heme binding"/>
    <property type="evidence" value="ECO:0007669"/>
    <property type="project" value="UniProtKB-UniRule"/>
</dbReference>
<evidence type="ECO:0000256" key="6">
    <source>
        <dbReference type="SAM" id="MobiDB-lite"/>
    </source>
</evidence>
<gene>
    <name evidence="8" type="primary">CSON014748</name>
</gene>
<evidence type="ECO:0000313" key="9">
    <source>
        <dbReference type="EMBL" id="SSX27718.1"/>
    </source>
</evidence>
<dbReference type="VEuPathDB" id="VectorBase:CSON014748"/>
<dbReference type="AlphaFoldDB" id="A0A336KRC4"/>
<evidence type="ECO:0000256" key="5">
    <source>
        <dbReference type="RuleBase" id="RU362121"/>
    </source>
</evidence>
<evidence type="ECO:0000256" key="4">
    <source>
        <dbReference type="ARBA" id="ARBA00038168"/>
    </source>
</evidence>
<keyword evidence="2 5" id="KW-0479">Metal-binding</keyword>
<dbReference type="OMA" id="RSCINIV"/>
<dbReference type="EMBL" id="UFQT01000866">
    <property type="protein sequence ID" value="SSX27718.1"/>
    <property type="molecule type" value="Genomic_DNA"/>
</dbReference>
<dbReference type="InterPro" id="IPR018506">
    <property type="entry name" value="Cyt_B5_heme-BS"/>
</dbReference>
<reference evidence="9" key="2">
    <citation type="submission" date="2018-07" db="EMBL/GenBank/DDBJ databases">
        <authorList>
            <person name="Quirk P.G."/>
            <person name="Krulwich T.A."/>
        </authorList>
    </citation>
    <scope>NUCLEOTIDE SEQUENCE</scope>
</reference>
<dbReference type="SUPFAM" id="SSF55856">
    <property type="entry name" value="Cytochrome b5-like heme/steroid binding domain"/>
    <property type="match status" value="1"/>
</dbReference>
<evidence type="ECO:0000256" key="3">
    <source>
        <dbReference type="ARBA" id="ARBA00023004"/>
    </source>
</evidence>
<dbReference type="PROSITE" id="PS50255">
    <property type="entry name" value="CYTOCHROME_B5_2"/>
    <property type="match status" value="1"/>
</dbReference>
<evidence type="ECO:0000313" key="8">
    <source>
        <dbReference type="EMBL" id="SSX07376.1"/>
    </source>
</evidence>
<accession>A0A336KRC4</accession>